<dbReference type="Pfam" id="PF13424">
    <property type="entry name" value="TPR_12"/>
    <property type="match status" value="4"/>
</dbReference>
<accession>A0ABV6YLS2</accession>
<evidence type="ECO:0000256" key="2">
    <source>
        <dbReference type="ARBA" id="ARBA00022803"/>
    </source>
</evidence>
<dbReference type="Gene3D" id="1.25.40.10">
    <property type="entry name" value="Tetratricopeptide repeat domain"/>
    <property type="match status" value="3"/>
</dbReference>
<keyword evidence="4" id="KW-0175">Coiled coil</keyword>
<dbReference type="Proteomes" id="UP001593833">
    <property type="component" value="Unassembled WGS sequence"/>
</dbReference>
<evidence type="ECO:0000313" key="6">
    <source>
        <dbReference type="EMBL" id="MFC1573283.1"/>
    </source>
</evidence>
<reference evidence="6 7" key="1">
    <citation type="submission" date="2024-09" db="EMBL/GenBank/DDBJ databases">
        <authorList>
            <person name="D'Angelo T."/>
        </authorList>
    </citation>
    <scope>NUCLEOTIDE SEQUENCE [LARGE SCALE GENOMIC DNA]</scope>
    <source>
        <strain evidence="6">SAG AM-320-E07</strain>
    </source>
</reference>
<dbReference type="PROSITE" id="PS50005">
    <property type="entry name" value="TPR"/>
    <property type="match status" value="1"/>
</dbReference>
<dbReference type="PANTHER" id="PTHR45641">
    <property type="entry name" value="TETRATRICOPEPTIDE REPEAT PROTEIN (AFU_ORTHOLOGUE AFUA_6G03870)"/>
    <property type="match status" value="1"/>
</dbReference>
<organism evidence="6 7">
    <name type="scientific">Eiseniibacteriota bacterium</name>
    <dbReference type="NCBI Taxonomy" id="2212470"/>
    <lineage>
        <taxon>Bacteria</taxon>
        <taxon>Candidatus Eiseniibacteriota</taxon>
    </lineage>
</organism>
<keyword evidence="1" id="KW-0677">Repeat</keyword>
<dbReference type="InterPro" id="IPR019734">
    <property type="entry name" value="TPR_rpt"/>
</dbReference>
<dbReference type="InterPro" id="IPR024983">
    <property type="entry name" value="CHAT_dom"/>
</dbReference>
<feature type="repeat" description="TPR" evidence="3">
    <location>
        <begin position="579"/>
        <end position="612"/>
    </location>
</feature>
<dbReference type="EMBL" id="JBHPKH010000113">
    <property type="protein sequence ID" value="MFC1573283.1"/>
    <property type="molecule type" value="Genomic_DNA"/>
</dbReference>
<dbReference type="SUPFAM" id="SSF48452">
    <property type="entry name" value="TPR-like"/>
    <property type="match status" value="4"/>
</dbReference>
<feature type="domain" description="CHAT" evidence="5">
    <location>
        <begin position="966"/>
        <end position="1311"/>
    </location>
</feature>
<dbReference type="PANTHER" id="PTHR45641:SF19">
    <property type="entry name" value="NEPHROCYSTIN-3"/>
    <property type="match status" value="1"/>
</dbReference>
<evidence type="ECO:0000256" key="4">
    <source>
        <dbReference type="SAM" id="Coils"/>
    </source>
</evidence>
<sequence length="1314" mass="147054">CNLRKVVLLAGVCTCCICTPRPAIAEETRGSSKPYKERQVSLDRAEVDADRLERQISKLRMAGEYAQAHDLAQQLLGLLYEHPTRMAFRIYDAEWLVRELHQLASLPDEEQRSKALAESLEVASDSCLHKIAVLRASSQYAEALESARHLLSLRKHQPEASAEGISEAERFLKTLSHILALPKRHVAELGIADSLTLFAAAFSEDRHEFPSEHQYEAASKAVTEALEIRRRLLGEEHPDVAECIYIKARIFADQEMYDKAVPLYRQALSIRRKTLNDEHPKVVDTLWSLAAALRIGTAVLFQQTEATNLVEAASLMAEVLSIEKERYGRTHPRVRNTLQWLVDALEGTGDFPSAAAFSRELVALDREFLDECSILLNQSLTQLAGVLRGNQDYMGAEQAYRELLSLGREDSCEVLSARNLRTVMNLAEVLHIQRRYIEAESLYRELLAGHDYSMRALVGLADALHAQGAYTEAEPIFRQALAMATRNVMERTWGWESTALDLVPVILRIKGFTVAKEFLYRVLDIHGLSAHNNPHFWQLRLALAQLLHEGGDFTSAEEHYNGALALMHLIMGEKHPYIASVLSDIARLRRDRGDYAQAQSTYVRALEMEREFLGEAHPLVARTHMEIALLLMDQGDYAEAEVHCRSALAAYGKLPNIDPEDRSASEFGLGAVLLAQGDHDSGLQLLRQAIGREHKYLGNHHPRVIESLGLLARLELWKADYAAVESLLVQACSAYDVARLRVPSGLPRARFLAPLQLYESLAVTQLGLGKEVEAWTSAERGLARSLADLLFAADQRVLSASEIAHMDSLEDALTRLEWQTATFREMTMRDTSGAARLRVEDAQDRLFKLEADWSSFQRKIRLNHPVTEGEALPLERIQAVLSDSMALVGWLDVPVNPLWELTRFESWGYVIRHEGTVRWVRLDLPEPKDDDPQPLFSARAFRRDLTQPPLGLSIPPSPHATQSEEAVWNGRIKPLQDALNDIRELVVIPSGAMVGVPLEALHDSNGNWLADRFRISYSPSATIFAWVLEQSSQNEKEAEPRALLVGDPPFRPEHAEAMARGRGTRGFLAETGSPPDSADLRGVLVGNEQALATLGRLPGTRAEVEAISALCAESKVLLGPQASEQNLARLADGGQLRTYGTIHLATHALVMDDKPDHCSLILSQIDLPDALEAAITGTRHFDGILTIREILRDWELDADLVTLSACKTALGYFVEGEGLWGFAHAFLQVGARSLLVSLWRVDDEAASLLMQRFYENQWGEYEGERGGRHGEPLPKAEALQEAKLWLREYQDEEGRRRFAHPYYWSAFVLIGHRE</sequence>
<dbReference type="SMART" id="SM00028">
    <property type="entry name" value="TPR"/>
    <property type="match status" value="8"/>
</dbReference>
<feature type="coiled-coil region" evidence="4">
    <location>
        <begin position="35"/>
        <end position="62"/>
    </location>
</feature>
<gene>
    <name evidence="6" type="ORF">ACFL6M_06760</name>
</gene>
<comment type="caution">
    <text evidence="6">The sequence shown here is derived from an EMBL/GenBank/DDBJ whole genome shotgun (WGS) entry which is preliminary data.</text>
</comment>
<evidence type="ECO:0000256" key="3">
    <source>
        <dbReference type="PROSITE-ProRule" id="PRU00339"/>
    </source>
</evidence>
<feature type="non-terminal residue" evidence="6">
    <location>
        <position position="1"/>
    </location>
</feature>
<keyword evidence="7" id="KW-1185">Reference proteome</keyword>
<evidence type="ECO:0000256" key="1">
    <source>
        <dbReference type="ARBA" id="ARBA00022737"/>
    </source>
</evidence>
<keyword evidence="2 3" id="KW-0802">TPR repeat</keyword>
<proteinExistence type="predicted"/>
<protein>
    <submittedName>
        <fullName evidence="6">CHAT domain-containing protein</fullName>
    </submittedName>
</protein>
<dbReference type="Pfam" id="PF12770">
    <property type="entry name" value="CHAT"/>
    <property type="match status" value="1"/>
</dbReference>
<name>A0ABV6YLS2_UNCEI</name>
<evidence type="ECO:0000259" key="5">
    <source>
        <dbReference type="Pfam" id="PF12770"/>
    </source>
</evidence>
<evidence type="ECO:0000313" key="7">
    <source>
        <dbReference type="Proteomes" id="UP001593833"/>
    </source>
</evidence>
<dbReference type="InterPro" id="IPR011990">
    <property type="entry name" value="TPR-like_helical_dom_sf"/>
</dbReference>